<dbReference type="OrthoDB" id="5101518at2759"/>
<feature type="domain" description="Tf2-1-like SH3-like" evidence="1">
    <location>
        <begin position="19"/>
        <end position="80"/>
    </location>
</feature>
<protein>
    <recommendedName>
        <fullName evidence="1">Tf2-1-like SH3-like domain-containing protein</fullName>
    </recommendedName>
</protein>
<dbReference type="EMBL" id="AVOT02005062">
    <property type="protein sequence ID" value="MBW0478113.1"/>
    <property type="molecule type" value="Genomic_DNA"/>
</dbReference>
<accession>A0A9Q3C6T6</accession>
<dbReference type="Proteomes" id="UP000765509">
    <property type="component" value="Unassembled WGS sequence"/>
</dbReference>
<keyword evidence="3" id="KW-1185">Reference proteome</keyword>
<evidence type="ECO:0000313" key="2">
    <source>
        <dbReference type="EMBL" id="MBW0478113.1"/>
    </source>
</evidence>
<gene>
    <name evidence="2" type="ORF">O181_017828</name>
</gene>
<dbReference type="InterPro" id="IPR056924">
    <property type="entry name" value="SH3_Tf2-1"/>
</dbReference>
<sequence length="100" mass="11692">MFKRYTYKSRASPPVFHSGDMVWYSSKNIRSNRPTKKFSERLLGPFPVLKEVSTHSYHLNLPSQQKPIHPVFHISILEPVKTSTIPNWHQENPPPIIIKE</sequence>
<organism evidence="2 3">
    <name type="scientific">Austropuccinia psidii MF-1</name>
    <dbReference type="NCBI Taxonomy" id="1389203"/>
    <lineage>
        <taxon>Eukaryota</taxon>
        <taxon>Fungi</taxon>
        <taxon>Dikarya</taxon>
        <taxon>Basidiomycota</taxon>
        <taxon>Pucciniomycotina</taxon>
        <taxon>Pucciniomycetes</taxon>
        <taxon>Pucciniales</taxon>
        <taxon>Sphaerophragmiaceae</taxon>
        <taxon>Austropuccinia</taxon>
    </lineage>
</organism>
<dbReference type="Pfam" id="PF24626">
    <property type="entry name" value="SH3_Tf2-1"/>
    <property type="match status" value="1"/>
</dbReference>
<dbReference type="AlphaFoldDB" id="A0A9Q3C6T6"/>
<evidence type="ECO:0000313" key="3">
    <source>
        <dbReference type="Proteomes" id="UP000765509"/>
    </source>
</evidence>
<reference evidence="2" key="1">
    <citation type="submission" date="2021-03" db="EMBL/GenBank/DDBJ databases">
        <title>Draft genome sequence of rust myrtle Austropuccinia psidii MF-1, a brazilian biotype.</title>
        <authorList>
            <person name="Quecine M.C."/>
            <person name="Pachon D.M.R."/>
            <person name="Bonatelli M.L."/>
            <person name="Correr F.H."/>
            <person name="Franceschini L.M."/>
            <person name="Leite T.F."/>
            <person name="Margarido G.R.A."/>
            <person name="Almeida C.A."/>
            <person name="Ferrarezi J.A."/>
            <person name="Labate C.A."/>
        </authorList>
    </citation>
    <scope>NUCLEOTIDE SEQUENCE</scope>
    <source>
        <strain evidence="2">MF-1</strain>
    </source>
</reference>
<evidence type="ECO:0000259" key="1">
    <source>
        <dbReference type="Pfam" id="PF24626"/>
    </source>
</evidence>
<name>A0A9Q3C6T6_9BASI</name>
<proteinExistence type="predicted"/>
<comment type="caution">
    <text evidence="2">The sequence shown here is derived from an EMBL/GenBank/DDBJ whole genome shotgun (WGS) entry which is preliminary data.</text>
</comment>